<organism evidence="1 2">
    <name type="scientific">Babesia ovis</name>
    <dbReference type="NCBI Taxonomy" id="5869"/>
    <lineage>
        <taxon>Eukaryota</taxon>
        <taxon>Sar</taxon>
        <taxon>Alveolata</taxon>
        <taxon>Apicomplexa</taxon>
        <taxon>Aconoidasida</taxon>
        <taxon>Piroplasmida</taxon>
        <taxon>Babesiidae</taxon>
        <taxon>Babesia</taxon>
    </lineage>
</organism>
<sequence length="298" mass="32872">MPALKFEKLLCGPSVDMFRKDFVHENLWEVEHADNQKGNNYTNNLYLNRDGHMTGSTCIKAEMGPVNAELKMCNSGEHYMEVSAVSPQYPTMKVLSKYVFNVANSTNGCELAAENVCPVNTSQVKILPFARDFSAFSIFNYKMDCCQVFCGTEVTGKNCALFSNYALGLGYKRQRDDRTYQFSARLFGERGTLAKSLVGNIYTATAHGDAQNAMSVALEHDFKSTNTKLMFAGLWHLTAPGNTTPAFVKGKCDTDGQVALSLFQRFNSNLAAIIGVEFNGKESINPAAANYGFKLLLS</sequence>
<gene>
    <name evidence="1" type="ORF">BaOVIS_002610</name>
</gene>
<evidence type="ECO:0000313" key="2">
    <source>
        <dbReference type="Proteomes" id="UP001057455"/>
    </source>
</evidence>
<name>A0A9W5WU42_BABOV</name>
<dbReference type="OrthoDB" id="7827681at2759"/>
<proteinExistence type="predicted"/>
<dbReference type="Gene3D" id="2.40.160.10">
    <property type="entry name" value="Porin"/>
    <property type="match status" value="1"/>
</dbReference>
<dbReference type="AlphaFoldDB" id="A0A9W5WU42"/>
<dbReference type="EMBL" id="BLIY01000003">
    <property type="protein sequence ID" value="GFE52857.1"/>
    <property type="molecule type" value="Genomic_DNA"/>
</dbReference>
<protein>
    <submittedName>
        <fullName evidence="1">Eukaryotic porin, putative</fullName>
    </submittedName>
</protein>
<dbReference type="Proteomes" id="UP001057455">
    <property type="component" value="Unassembled WGS sequence"/>
</dbReference>
<evidence type="ECO:0000313" key="1">
    <source>
        <dbReference type="EMBL" id="GFE52857.1"/>
    </source>
</evidence>
<keyword evidence="2" id="KW-1185">Reference proteome</keyword>
<reference evidence="1" key="1">
    <citation type="submission" date="2019-12" db="EMBL/GenBank/DDBJ databases">
        <title>Genome sequence of Babesia ovis.</title>
        <authorList>
            <person name="Yamagishi J."/>
            <person name="Sevinc F."/>
            <person name="Xuan X."/>
        </authorList>
    </citation>
    <scope>NUCLEOTIDE SEQUENCE</scope>
    <source>
        <strain evidence="1">Selcuk</strain>
    </source>
</reference>
<accession>A0A9W5WU42</accession>
<dbReference type="InterPro" id="IPR023614">
    <property type="entry name" value="Porin_dom_sf"/>
</dbReference>
<comment type="caution">
    <text evidence="1">The sequence shown here is derived from an EMBL/GenBank/DDBJ whole genome shotgun (WGS) entry which is preliminary data.</text>
</comment>